<reference evidence="2" key="1">
    <citation type="submission" date="2013-07" db="EMBL/GenBank/DDBJ databases">
        <title>The genome of Eucalyptus grandis.</title>
        <authorList>
            <person name="Schmutz J."/>
            <person name="Hayes R."/>
            <person name="Myburg A."/>
            <person name="Tuskan G."/>
            <person name="Grattapaglia D."/>
            <person name="Rokhsar D.S."/>
        </authorList>
    </citation>
    <scope>NUCLEOTIDE SEQUENCE</scope>
    <source>
        <tissue evidence="2">Leaf extractions</tissue>
    </source>
</reference>
<dbReference type="Gramene" id="KCW60944">
    <property type="protein sequence ID" value="KCW60944"/>
    <property type="gene ID" value="EUGRSUZ_H03676"/>
</dbReference>
<dbReference type="EMBL" id="KK198760">
    <property type="protein sequence ID" value="KCW60944.1"/>
    <property type="molecule type" value="Genomic_DNA"/>
</dbReference>
<sequence>MRHLHVFKCKKVVGIISIALKIAEHQLISRPSTADGRVLRQSQETVAISNAVLEESRATSFKALKNGTHLLIGRNFSITTKPSSGSPPAPTIADEFFSKSFLLVCVQNHERRRTSPIRDSTSSSSAAQEFHSASMQDGQRD</sequence>
<feature type="compositionally biased region" description="Low complexity" evidence="1">
    <location>
        <begin position="117"/>
        <end position="134"/>
    </location>
</feature>
<proteinExistence type="predicted"/>
<evidence type="ECO:0000313" key="2">
    <source>
        <dbReference type="EMBL" id="KCW60944.1"/>
    </source>
</evidence>
<gene>
    <name evidence="2" type="ORF">EUGRSUZ_H03676</name>
</gene>
<protein>
    <submittedName>
        <fullName evidence="2">Uncharacterized protein</fullName>
    </submittedName>
</protein>
<evidence type="ECO:0000256" key="1">
    <source>
        <dbReference type="SAM" id="MobiDB-lite"/>
    </source>
</evidence>
<name>A0A059B4M3_EUCGR</name>
<dbReference type="InParanoid" id="A0A059B4M3"/>
<feature type="region of interest" description="Disordered" evidence="1">
    <location>
        <begin position="111"/>
        <end position="141"/>
    </location>
</feature>
<organism evidence="2">
    <name type="scientific">Eucalyptus grandis</name>
    <name type="common">Flooded gum</name>
    <dbReference type="NCBI Taxonomy" id="71139"/>
    <lineage>
        <taxon>Eukaryota</taxon>
        <taxon>Viridiplantae</taxon>
        <taxon>Streptophyta</taxon>
        <taxon>Embryophyta</taxon>
        <taxon>Tracheophyta</taxon>
        <taxon>Spermatophyta</taxon>
        <taxon>Magnoliopsida</taxon>
        <taxon>eudicotyledons</taxon>
        <taxon>Gunneridae</taxon>
        <taxon>Pentapetalae</taxon>
        <taxon>rosids</taxon>
        <taxon>malvids</taxon>
        <taxon>Myrtales</taxon>
        <taxon>Myrtaceae</taxon>
        <taxon>Myrtoideae</taxon>
        <taxon>Eucalypteae</taxon>
        <taxon>Eucalyptus</taxon>
    </lineage>
</organism>
<dbReference type="AlphaFoldDB" id="A0A059B4M3"/>
<accession>A0A059B4M3</accession>